<dbReference type="Proteomes" id="UP000253303">
    <property type="component" value="Unassembled WGS sequence"/>
</dbReference>
<reference evidence="2 3" key="1">
    <citation type="submission" date="2018-06" db="EMBL/GenBank/DDBJ databases">
        <title>Sphaerisporangium craniellae sp. nov., isolated from a marine sponge in the South China Sea.</title>
        <authorList>
            <person name="Li L."/>
        </authorList>
    </citation>
    <scope>NUCLEOTIDE SEQUENCE [LARGE SCALE GENOMIC DNA]</scope>
    <source>
        <strain evidence="2 3">LHW63015</strain>
    </source>
</reference>
<sequence length="59" mass="6969">MIVLTARPYNSLHEAIKAYEKRESERRNRDLAELGHLVDTALERMRENRRTPHPKPKSS</sequence>
<keyword evidence="3" id="KW-1185">Reference proteome</keyword>
<protein>
    <submittedName>
        <fullName evidence="2">Uncharacterized protein</fullName>
    </submittedName>
</protein>
<accession>A0A366LYL8</accession>
<comment type="caution">
    <text evidence="2">The sequence shown here is derived from an EMBL/GenBank/DDBJ whole genome shotgun (WGS) entry which is preliminary data.</text>
</comment>
<evidence type="ECO:0000313" key="2">
    <source>
        <dbReference type="EMBL" id="RBQ18459.1"/>
    </source>
</evidence>
<dbReference type="EMBL" id="QMEY01000007">
    <property type="protein sequence ID" value="RBQ18459.1"/>
    <property type="molecule type" value="Genomic_DNA"/>
</dbReference>
<dbReference type="AlphaFoldDB" id="A0A366LYL8"/>
<name>A0A366LYL8_9ACTN</name>
<gene>
    <name evidence="2" type="ORF">DP939_18265</name>
</gene>
<feature type="compositionally biased region" description="Basic and acidic residues" evidence="1">
    <location>
        <begin position="41"/>
        <end position="50"/>
    </location>
</feature>
<feature type="region of interest" description="Disordered" evidence="1">
    <location>
        <begin position="38"/>
        <end position="59"/>
    </location>
</feature>
<evidence type="ECO:0000313" key="3">
    <source>
        <dbReference type="Proteomes" id="UP000253303"/>
    </source>
</evidence>
<organism evidence="2 3">
    <name type="scientific">Spongiactinospora rosea</name>
    <dbReference type="NCBI Taxonomy" id="2248750"/>
    <lineage>
        <taxon>Bacteria</taxon>
        <taxon>Bacillati</taxon>
        <taxon>Actinomycetota</taxon>
        <taxon>Actinomycetes</taxon>
        <taxon>Streptosporangiales</taxon>
        <taxon>Streptosporangiaceae</taxon>
        <taxon>Spongiactinospora</taxon>
    </lineage>
</organism>
<proteinExistence type="predicted"/>
<evidence type="ECO:0000256" key="1">
    <source>
        <dbReference type="SAM" id="MobiDB-lite"/>
    </source>
</evidence>